<reference evidence="1 2" key="1">
    <citation type="submission" date="2024-01" db="EMBL/GenBank/DDBJ databases">
        <title>The complete chloroplast genome sequence of Lithospermum erythrorhizon: insights into the phylogenetic relationship among Boraginaceae species and the maternal lineages of purple gromwells.</title>
        <authorList>
            <person name="Okada T."/>
            <person name="Watanabe K."/>
        </authorList>
    </citation>
    <scope>NUCLEOTIDE SEQUENCE [LARGE SCALE GENOMIC DNA]</scope>
</reference>
<comment type="caution">
    <text evidence="1">The sequence shown here is derived from an EMBL/GenBank/DDBJ whole genome shotgun (WGS) entry which is preliminary data.</text>
</comment>
<accession>A0AAV3R3X6</accession>
<gene>
    <name evidence="1" type="ORF">LIER_23634</name>
</gene>
<evidence type="ECO:0000313" key="2">
    <source>
        <dbReference type="Proteomes" id="UP001454036"/>
    </source>
</evidence>
<protein>
    <submittedName>
        <fullName evidence="1">Uncharacterized protein</fullName>
    </submittedName>
</protein>
<keyword evidence="2" id="KW-1185">Reference proteome</keyword>
<name>A0AAV3R3X6_LITER</name>
<dbReference type="AlphaFoldDB" id="A0AAV3R3X6"/>
<organism evidence="1 2">
    <name type="scientific">Lithospermum erythrorhizon</name>
    <name type="common">Purple gromwell</name>
    <name type="synonym">Lithospermum officinale var. erythrorhizon</name>
    <dbReference type="NCBI Taxonomy" id="34254"/>
    <lineage>
        <taxon>Eukaryota</taxon>
        <taxon>Viridiplantae</taxon>
        <taxon>Streptophyta</taxon>
        <taxon>Embryophyta</taxon>
        <taxon>Tracheophyta</taxon>
        <taxon>Spermatophyta</taxon>
        <taxon>Magnoliopsida</taxon>
        <taxon>eudicotyledons</taxon>
        <taxon>Gunneridae</taxon>
        <taxon>Pentapetalae</taxon>
        <taxon>asterids</taxon>
        <taxon>lamiids</taxon>
        <taxon>Boraginales</taxon>
        <taxon>Boraginaceae</taxon>
        <taxon>Boraginoideae</taxon>
        <taxon>Lithospermeae</taxon>
        <taxon>Lithospermum</taxon>
    </lineage>
</organism>
<evidence type="ECO:0000313" key="1">
    <source>
        <dbReference type="EMBL" id="GAA0169077.1"/>
    </source>
</evidence>
<sequence length="91" mass="10900">MWLESKYNSGDQSELWDIRAKSGRSHKVQYYYGCYDPLQYVLMFPNGEPGRHNNIVKLKNEKLRDVRERRLVAESIMYINYKIVLMINHTS</sequence>
<dbReference type="EMBL" id="BAABME010006701">
    <property type="protein sequence ID" value="GAA0169077.1"/>
    <property type="molecule type" value="Genomic_DNA"/>
</dbReference>
<dbReference type="Proteomes" id="UP001454036">
    <property type="component" value="Unassembled WGS sequence"/>
</dbReference>
<proteinExistence type="predicted"/>